<reference evidence="1" key="1">
    <citation type="journal article" date="2015" name="Genome Announc.">
        <title>Draft Genome Sequence of Anaerolineae Strain TC1, a Novel Isolate from a Methanogenic Wastewater Treatment System.</title>
        <authorList>
            <person name="Matsuura N."/>
            <person name="Tourlousse D.M."/>
            <person name="Sun L."/>
            <person name="Toyonaga M."/>
            <person name="Kuroda K."/>
            <person name="Ohashi A."/>
            <person name="Cruz R."/>
            <person name="Yamaguchi T."/>
            <person name="Sekiguchi Y."/>
        </authorList>
    </citation>
    <scope>NUCLEOTIDE SEQUENCE [LARGE SCALE GENOMIC DNA]</scope>
    <source>
        <strain evidence="1">TC1</strain>
    </source>
</reference>
<gene>
    <name evidence="1" type="ORF">ATC1_131671</name>
</gene>
<sequence>MKNPYYCYLNDIGIIAKKENSIPYIYIKGKGWIVDNDNVMEDRIMDYGTHSWADVDDITLEQANKFIELLESGKKPKPATEL</sequence>
<evidence type="ECO:0000313" key="2">
    <source>
        <dbReference type="Proteomes" id="UP000053370"/>
    </source>
</evidence>
<accession>A0A0S7BT89</accession>
<dbReference type="EMBL" id="DF968181">
    <property type="protein sequence ID" value="GAP41675.1"/>
    <property type="molecule type" value="Genomic_DNA"/>
</dbReference>
<organism evidence="1">
    <name type="scientific">Flexilinea flocculi</name>
    <dbReference type="NCBI Taxonomy" id="1678840"/>
    <lineage>
        <taxon>Bacteria</taxon>
        <taxon>Bacillati</taxon>
        <taxon>Chloroflexota</taxon>
        <taxon>Anaerolineae</taxon>
        <taxon>Anaerolineales</taxon>
        <taxon>Anaerolineaceae</taxon>
        <taxon>Flexilinea</taxon>
    </lineage>
</organism>
<dbReference type="AlphaFoldDB" id="A0A0S7BT89"/>
<name>A0A0S7BT89_9CHLR</name>
<dbReference type="Proteomes" id="UP000053370">
    <property type="component" value="Unassembled WGS sequence"/>
</dbReference>
<keyword evidence="2" id="KW-1185">Reference proteome</keyword>
<evidence type="ECO:0000313" key="1">
    <source>
        <dbReference type="EMBL" id="GAP41675.1"/>
    </source>
</evidence>
<proteinExistence type="predicted"/>
<protein>
    <submittedName>
        <fullName evidence="1">Uncharacterized protein</fullName>
    </submittedName>
</protein>
<dbReference type="RefSeq" id="WP_062283384.1">
    <property type="nucleotide sequence ID" value="NZ_DF968181.1"/>
</dbReference>